<sequence length="214" mass="24055">MELTGVSEFLKKPQIVEAGYDNSKMKNEDFLKVLLADLAWQDPLNAKDISDFINNTVKLRQMEVLNDFQETVELLKQANEANSLVYASNLIGKKIFYEGQSTYVENGKSLVKFKLEDNAQIVNVTVMDKNGNVVEQESFSNLEGNKEYPFEIDNPQLQDGYYTVYVEAKNGERDVKATLISEGIVETVLKTDEGIKVNVNNNEVDLNSIVQIGG</sequence>
<feature type="domain" description="FlgD/Vpr Ig-like" evidence="6">
    <location>
        <begin position="105"/>
        <end position="171"/>
    </location>
</feature>
<dbReference type="Pfam" id="PF03963">
    <property type="entry name" value="FlgD"/>
    <property type="match status" value="1"/>
</dbReference>
<dbReference type="Proteomes" id="UP000219036">
    <property type="component" value="Unassembled WGS sequence"/>
</dbReference>
<accession>A0A285NJQ3</accession>
<protein>
    <recommendedName>
        <fullName evidence="2 5">Basal-body rod modification protein FlgD</fullName>
    </recommendedName>
</protein>
<evidence type="ECO:0000256" key="3">
    <source>
        <dbReference type="ARBA" id="ARBA00022795"/>
    </source>
</evidence>
<dbReference type="InterPro" id="IPR005648">
    <property type="entry name" value="FlgD"/>
</dbReference>
<dbReference type="Pfam" id="PF13860">
    <property type="entry name" value="FlgD_ig"/>
    <property type="match status" value="1"/>
</dbReference>
<dbReference type="Gene3D" id="2.30.30.910">
    <property type="match status" value="1"/>
</dbReference>
<keyword evidence="7" id="KW-0969">Cilium</keyword>
<comment type="similarity">
    <text evidence="1 5">Belongs to the FlgD family.</text>
</comment>
<evidence type="ECO:0000313" key="8">
    <source>
        <dbReference type="Proteomes" id="UP000219036"/>
    </source>
</evidence>
<dbReference type="InterPro" id="IPR025965">
    <property type="entry name" value="FlgD/Vpr_Ig-like"/>
</dbReference>
<keyword evidence="7" id="KW-0966">Cell projection</keyword>
<keyword evidence="3 5" id="KW-1005">Bacterial flagellum biogenesis</keyword>
<evidence type="ECO:0000256" key="2">
    <source>
        <dbReference type="ARBA" id="ARBA00016013"/>
    </source>
</evidence>
<dbReference type="RefSeq" id="WP_097000332.1">
    <property type="nucleotide sequence ID" value="NZ_OBEI01000004.1"/>
</dbReference>
<keyword evidence="8" id="KW-1185">Reference proteome</keyword>
<reference evidence="8" key="1">
    <citation type="submission" date="2017-09" db="EMBL/GenBank/DDBJ databases">
        <authorList>
            <person name="Varghese N."/>
            <person name="Submissions S."/>
        </authorList>
    </citation>
    <scope>NUCLEOTIDE SEQUENCE [LARGE SCALE GENOMIC DNA]</scope>
    <source>
        <strain evidence="8">DSM 15103</strain>
    </source>
</reference>
<dbReference type="EMBL" id="OBEI01000004">
    <property type="protein sequence ID" value="SNZ08096.1"/>
    <property type="molecule type" value="Genomic_DNA"/>
</dbReference>
<comment type="function">
    <text evidence="4 5">Required for flagellar hook formation. May act as a scaffolding protein.</text>
</comment>
<gene>
    <name evidence="7" type="ORF">SAMN06265182_1157</name>
</gene>
<dbReference type="GO" id="GO:0044781">
    <property type="term" value="P:bacterial-type flagellum organization"/>
    <property type="evidence" value="ECO:0007669"/>
    <property type="project" value="UniProtKB-UniRule"/>
</dbReference>
<evidence type="ECO:0000256" key="5">
    <source>
        <dbReference type="RuleBase" id="RU362076"/>
    </source>
</evidence>
<dbReference type="AlphaFoldDB" id="A0A285NJQ3"/>
<organism evidence="7 8">
    <name type="scientific">Persephonella hydrogeniphila</name>
    <dbReference type="NCBI Taxonomy" id="198703"/>
    <lineage>
        <taxon>Bacteria</taxon>
        <taxon>Pseudomonadati</taxon>
        <taxon>Aquificota</taxon>
        <taxon>Aquificia</taxon>
        <taxon>Aquificales</taxon>
        <taxon>Hydrogenothermaceae</taxon>
        <taxon>Persephonella</taxon>
    </lineage>
</organism>
<evidence type="ECO:0000256" key="1">
    <source>
        <dbReference type="ARBA" id="ARBA00010577"/>
    </source>
</evidence>
<evidence type="ECO:0000259" key="6">
    <source>
        <dbReference type="Pfam" id="PF13860"/>
    </source>
</evidence>
<evidence type="ECO:0000313" key="7">
    <source>
        <dbReference type="EMBL" id="SNZ08096.1"/>
    </source>
</evidence>
<keyword evidence="7" id="KW-0282">Flagellum</keyword>
<dbReference type="Gene3D" id="2.60.40.4070">
    <property type="match status" value="1"/>
</dbReference>
<proteinExistence type="inferred from homology"/>
<dbReference type="OrthoDB" id="12320at2"/>
<name>A0A285NJQ3_9AQUI</name>
<evidence type="ECO:0000256" key="4">
    <source>
        <dbReference type="ARBA" id="ARBA00024746"/>
    </source>
</evidence>